<dbReference type="InterPro" id="IPR005135">
    <property type="entry name" value="Endo/exonuclease/phosphatase"/>
</dbReference>
<keyword evidence="2" id="KW-0548">Nucleotidyltransferase</keyword>
<dbReference type="PANTHER" id="PTHR45913">
    <property type="entry name" value="EPM2A-INTERACTING PROTEIN 1"/>
    <property type="match status" value="1"/>
</dbReference>
<keyword evidence="2" id="KW-0695">RNA-directed DNA polymerase</keyword>
<name>A0A4Y2QCA1_ARAVE</name>
<protein>
    <submittedName>
        <fullName evidence="2">Putative RNA-directed DNA polymerase from transposon X-element</fullName>
    </submittedName>
</protein>
<comment type="caution">
    <text evidence="2">The sequence shown here is derived from an EMBL/GenBank/DDBJ whole genome shotgun (WGS) entry which is preliminary data.</text>
</comment>
<dbReference type="EMBL" id="BGPR01013704">
    <property type="protein sequence ID" value="GBN61835.1"/>
    <property type="molecule type" value="Genomic_DNA"/>
</dbReference>
<dbReference type="InterPro" id="IPR036691">
    <property type="entry name" value="Endo/exonu/phosph_ase_sf"/>
</dbReference>
<dbReference type="Gene3D" id="3.60.10.10">
    <property type="entry name" value="Endonuclease/exonuclease/phosphatase"/>
    <property type="match status" value="1"/>
</dbReference>
<keyword evidence="3" id="KW-1185">Reference proteome</keyword>
<sequence>MTGIHRGVTSILQKKANLEILTFHFIIHQEALCAQTFPAEIVEVMILVIKIINSILAKALCHRQFKDFLEEIDIQFSVLLMHNKVRWLSRGNALQRFTLCLSEIKTFLNEKSIGRPKLEEDKWLQKFNFMVDTTMKLNELNLKLQGKGNPAYALLEEVVCFEKELLVFVEDMKSGKLLHFKNLKQYRDETNATIDTNYFGMALKNMKDGFAERFEQFKTNKITFAFIVNTLNINTNEINIEPFGIDAGSFQMQLLDLKTKDLWSGKLAELKSKLEEFWNAGGIKPKFNQFKYFAQEWKPDVIAIQESHLNPGDKLKLVNYTTYRTDRLTHRGGGTALFIRNSIDHYPTPIASDSFENTTIAIVLPNSQQITVSSIYRPPHGIISTDELNRIFNSNNKCIAVGDFNAKHSAWSLGRRNQNGNIINDYICNNNLILLAPPEPTHFPHNGNNPSTLDFGVLKNFSSGDATSLNELCSDQNPVSFEIDINANIPAITKTLKTTNWMKFYDITKEAIPGNPSINSTKDIDEVINKITAVILTAINQSSKAKIINGPHRKLPPRITNKITLRNQIKKRWQITYDPRFKRKSTQLTNEIKADINQYDQDSWTEWLLSLNQEDLSIYNATRKYSRKFHKIPPILDTDGLKYTPPRKSERI</sequence>
<evidence type="ECO:0000259" key="1">
    <source>
        <dbReference type="Pfam" id="PF14529"/>
    </source>
</evidence>
<dbReference type="Pfam" id="PF14529">
    <property type="entry name" value="Exo_endo_phos_2"/>
    <property type="match status" value="1"/>
</dbReference>
<dbReference type="SUPFAM" id="SSF56219">
    <property type="entry name" value="DNase I-like"/>
    <property type="match status" value="1"/>
</dbReference>
<proteinExistence type="predicted"/>
<dbReference type="GO" id="GO:0003964">
    <property type="term" value="F:RNA-directed DNA polymerase activity"/>
    <property type="evidence" value="ECO:0007669"/>
    <property type="project" value="UniProtKB-KW"/>
</dbReference>
<dbReference type="PANTHER" id="PTHR45913:SF10">
    <property type="entry name" value="DUF4371 DOMAIN-CONTAINING PROTEIN"/>
    <property type="match status" value="1"/>
</dbReference>
<evidence type="ECO:0000313" key="2">
    <source>
        <dbReference type="EMBL" id="GBN61835.1"/>
    </source>
</evidence>
<accession>A0A4Y2QCA1</accession>
<feature type="domain" description="Endonuclease/exonuclease/phosphatase" evidence="1">
    <location>
        <begin position="370"/>
        <end position="475"/>
    </location>
</feature>
<organism evidence="2 3">
    <name type="scientific">Araneus ventricosus</name>
    <name type="common">Orbweaver spider</name>
    <name type="synonym">Epeira ventricosa</name>
    <dbReference type="NCBI Taxonomy" id="182803"/>
    <lineage>
        <taxon>Eukaryota</taxon>
        <taxon>Metazoa</taxon>
        <taxon>Ecdysozoa</taxon>
        <taxon>Arthropoda</taxon>
        <taxon>Chelicerata</taxon>
        <taxon>Arachnida</taxon>
        <taxon>Araneae</taxon>
        <taxon>Araneomorphae</taxon>
        <taxon>Entelegynae</taxon>
        <taxon>Araneoidea</taxon>
        <taxon>Araneidae</taxon>
        <taxon>Araneus</taxon>
    </lineage>
</organism>
<keyword evidence="2" id="KW-0808">Transferase</keyword>
<reference evidence="2 3" key="1">
    <citation type="journal article" date="2019" name="Sci. Rep.">
        <title>Orb-weaving spider Araneus ventricosus genome elucidates the spidroin gene catalogue.</title>
        <authorList>
            <person name="Kono N."/>
            <person name="Nakamura H."/>
            <person name="Ohtoshi R."/>
            <person name="Moran D.A.P."/>
            <person name="Shinohara A."/>
            <person name="Yoshida Y."/>
            <person name="Fujiwara M."/>
            <person name="Mori M."/>
            <person name="Tomita M."/>
            <person name="Arakawa K."/>
        </authorList>
    </citation>
    <scope>NUCLEOTIDE SEQUENCE [LARGE SCALE GENOMIC DNA]</scope>
</reference>
<gene>
    <name evidence="2" type="primary">X-elementORF2_212</name>
    <name evidence="2" type="ORF">AVEN_173396_1</name>
</gene>
<dbReference type="Proteomes" id="UP000499080">
    <property type="component" value="Unassembled WGS sequence"/>
</dbReference>
<evidence type="ECO:0000313" key="3">
    <source>
        <dbReference type="Proteomes" id="UP000499080"/>
    </source>
</evidence>
<dbReference type="AlphaFoldDB" id="A0A4Y2QCA1"/>